<comment type="caution">
    <text evidence="2">The sequence shown here is derived from an EMBL/GenBank/DDBJ whole genome shotgun (WGS) entry which is preliminary data.</text>
</comment>
<feature type="domain" description="DNA polymerase II large subunit DP2 catalytic" evidence="1">
    <location>
        <begin position="3"/>
        <end position="251"/>
    </location>
</feature>
<dbReference type="EC" id="2.7.7.7" evidence="2"/>
<dbReference type="Pfam" id="PF24846">
    <property type="entry name" value="PolC_DP2_cat"/>
    <property type="match status" value="1"/>
</dbReference>
<proteinExistence type="predicted"/>
<dbReference type="GO" id="GO:0003887">
    <property type="term" value="F:DNA-directed DNA polymerase activity"/>
    <property type="evidence" value="ECO:0007669"/>
    <property type="project" value="UniProtKB-EC"/>
</dbReference>
<keyword evidence="2" id="KW-0808">Transferase</keyword>
<keyword evidence="2" id="KW-0548">Nucleotidyltransferase</keyword>
<reference evidence="2" key="2">
    <citation type="journal article" date="2014" name="ISME J.">
        <title>Microbial stratification in low pH oxic and suboxic macroscopic growths along an acid mine drainage.</title>
        <authorList>
            <person name="Mendez-Garcia C."/>
            <person name="Mesa V."/>
            <person name="Sprenger R.R."/>
            <person name="Richter M."/>
            <person name="Diez M.S."/>
            <person name="Solano J."/>
            <person name="Bargiela R."/>
            <person name="Golyshina O.V."/>
            <person name="Manteca A."/>
            <person name="Ramos J.L."/>
            <person name="Gallego J.R."/>
            <person name="Llorente I."/>
            <person name="Martins Dos Santos V.A."/>
            <person name="Jensen O.N."/>
            <person name="Pelaez A.I."/>
            <person name="Sanchez J."/>
            <person name="Ferrer M."/>
        </authorList>
    </citation>
    <scope>NUCLEOTIDE SEQUENCE</scope>
</reference>
<dbReference type="EMBL" id="AUZZ01006726">
    <property type="protein sequence ID" value="EQD45400.1"/>
    <property type="molecule type" value="Genomic_DNA"/>
</dbReference>
<evidence type="ECO:0000259" key="1">
    <source>
        <dbReference type="Pfam" id="PF24846"/>
    </source>
</evidence>
<dbReference type="InterPro" id="IPR004475">
    <property type="entry name" value="PolC_DP2"/>
</dbReference>
<accession>T1ATP6</accession>
<organism evidence="2">
    <name type="scientific">mine drainage metagenome</name>
    <dbReference type="NCBI Taxonomy" id="410659"/>
    <lineage>
        <taxon>unclassified sequences</taxon>
        <taxon>metagenomes</taxon>
        <taxon>ecological metagenomes</taxon>
    </lineage>
</organism>
<dbReference type="InterPro" id="IPR056172">
    <property type="entry name" value="PolC_DP2_cat_dom"/>
</dbReference>
<dbReference type="GO" id="GO:0003677">
    <property type="term" value="F:DNA binding"/>
    <property type="evidence" value="ECO:0007669"/>
    <property type="project" value="InterPro"/>
</dbReference>
<dbReference type="PANTHER" id="PTHR42210">
    <property type="entry name" value="DNA POLYMERASE II LARGE SUBUNIT"/>
    <property type="match status" value="1"/>
</dbReference>
<protein>
    <submittedName>
        <fullName evidence="2">DNA polymerase II, large subunit DP2</fullName>
        <ecNumber evidence="2">2.7.7.7</ecNumber>
    </submittedName>
</protein>
<dbReference type="GO" id="GO:0006260">
    <property type="term" value="P:DNA replication"/>
    <property type="evidence" value="ECO:0007669"/>
    <property type="project" value="InterPro"/>
</dbReference>
<dbReference type="AlphaFoldDB" id="T1ATP6"/>
<evidence type="ECO:0000313" key="2">
    <source>
        <dbReference type="EMBL" id="EQD45400.1"/>
    </source>
</evidence>
<gene>
    <name evidence="2" type="ORF">B2A_09314</name>
</gene>
<reference evidence="2" key="1">
    <citation type="submission" date="2013-08" db="EMBL/GenBank/DDBJ databases">
        <authorList>
            <person name="Mendez C."/>
            <person name="Richter M."/>
            <person name="Ferrer M."/>
            <person name="Sanchez J."/>
        </authorList>
    </citation>
    <scope>NUCLEOTIDE SEQUENCE</scope>
</reference>
<dbReference type="PANTHER" id="PTHR42210:SF1">
    <property type="entry name" value="DNA POLYMERASE II LARGE SUBUNIT"/>
    <property type="match status" value="1"/>
</dbReference>
<sequence length="384" mass="43089">MPPLTHFYPSEIGTSIERLKELGYTADHLGKPLESTDQLVEMKHQDVILNNAGAEFVLRVSKFIDTLLVKYYKLDPFYKASAKEDLVGHCVVTLSPHTSTGFVGRIIGYEDVNVGLAHPYLISARRRNCDGDEDTTILMMDALINFSKHYLPTTIGGTMDAPLILAANIKPEEVDDEVWNMETDTEYTKEFYDKTMQHVPPGEVKVGMVESRLKSEAAYSGLEFTHGTSAEALKDAPKRSAYTTLKTMQDKIDMQFSLSDKLYSIDRADAAKRLILSHFIPDLMGNLHSFSKQTFRCVSCNAKYRRVPLIGKCTKCSGKLVLTISKGGIEKYLNTAINLSERYKLEPYIRQRIMLLKQEIETVFGAVGAAGDIPTKQFNLANFM</sequence>
<name>T1ATP6_9ZZZZ</name>